<accession>A0A7W5ASF5</accession>
<keyword evidence="1" id="KW-0472">Membrane</keyword>
<feature type="transmembrane region" description="Helical" evidence="1">
    <location>
        <begin position="73"/>
        <end position="92"/>
    </location>
</feature>
<comment type="caution">
    <text evidence="2">The sequence shown here is derived from an EMBL/GenBank/DDBJ whole genome shotgun (WGS) entry which is preliminary data.</text>
</comment>
<keyword evidence="3" id="KW-1185">Reference proteome</keyword>
<keyword evidence="1" id="KW-1133">Transmembrane helix</keyword>
<name>A0A7W5ASF5_9ACTN</name>
<proteinExistence type="predicted"/>
<protein>
    <recommendedName>
        <fullName evidence="4">Vitamin K epoxide reductase family protein</fullName>
    </recommendedName>
</protein>
<dbReference type="Proteomes" id="UP000590749">
    <property type="component" value="Unassembled WGS sequence"/>
</dbReference>
<gene>
    <name evidence="2" type="ORF">FHR83_009106</name>
</gene>
<dbReference type="AlphaFoldDB" id="A0A7W5ASF5"/>
<reference evidence="2 3" key="1">
    <citation type="submission" date="2020-08" db="EMBL/GenBank/DDBJ databases">
        <title>Genomic Encyclopedia of Type Strains, Phase III (KMG-III): the genomes of soil and plant-associated and newly described type strains.</title>
        <authorList>
            <person name="Whitman W."/>
        </authorList>
    </citation>
    <scope>NUCLEOTIDE SEQUENCE [LARGE SCALE GENOMIC DNA]</scope>
    <source>
        <strain evidence="2 3">CECT 3287</strain>
    </source>
</reference>
<sequence length="118" mass="12467">MTTPTAPAQPGWFTRERYGTPAAVGVSALAFLGLLIFAGFTLFEGSHMMSNHCFDATDQIVCPIDGPDWIRPVPGWAVLLGLLAGLAGSAAGRPLRRPGLIAGFVWVTVALILTRVFG</sequence>
<feature type="transmembrane region" description="Helical" evidence="1">
    <location>
        <begin position="99"/>
        <end position="117"/>
    </location>
</feature>
<feature type="transmembrane region" description="Helical" evidence="1">
    <location>
        <begin position="22"/>
        <end position="43"/>
    </location>
</feature>
<evidence type="ECO:0000256" key="1">
    <source>
        <dbReference type="SAM" id="Phobius"/>
    </source>
</evidence>
<dbReference type="RefSeq" id="WP_183227797.1">
    <property type="nucleotide sequence ID" value="NZ_BMPW01000038.1"/>
</dbReference>
<keyword evidence="1" id="KW-0812">Transmembrane</keyword>
<evidence type="ECO:0000313" key="3">
    <source>
        <dbReference type="Proteomes" id="UP000590749"/>
    </source>
</evidence>
<organism evidence="2 3">
    <name type="scientific">Actinoplanes campanulatus</name>
    <dbReference type="NCBI Taxonomy" id="113559"/>
    <lineage>
        <taxon>Bacteria</taxon>
        <taxon>Bacillati</taxon>
        <taxon>Actinomycetota</taxon>
        <taxon>Actinomycetes</taxon>
        <taxon>Micromonosporales</taxon>
        <taxon>Micromonosporaceae</taxon>
        <taxon>Actinoplanes</taxon>
    </lineage>
</organism>
<dbReference type="EMBL" id="JACHXF010000037">
    <property type="protein sequence ID" value="MBB3101377.1"/>
    <property type="molecule type" value="Genomic_DNA"/>
</dbReference>
<evidence type="ECO:0000313" key="2">
    <source>
        <dbReference type="EMBL" id="MBB3101377.1"/>
    </source>
</evidence>
<evidence type="ECO:0008006" key="4">
    <source>
        <dbReference type="Google" id="ProtNLM"/>
    </source>
</evidence>